<dbReference type="Proteomes" id="UP000190888">
    <property type="component" value="Unassembled WGS sequence"/>
</dbReference>
<sequence length="128" mass="13755">MHKGFLSAAALIGAIAVILGAFGAHALKAVLDEQALITYETAVRYQFYHVFALALTGILYGNWPDPRLKLAGRFFITGIVLFSGSLYLLTYAHAAGISGLRFLGPVTPLGGAFLIAGWLMLFLGIRKK</sequence>
<evidence type="ECO:0000256" key="6">
    <source>
        <dbReference type="SAM" id="Phobius"/>
    </source>
</evidence>
<organism evidence="7 8">
    <name type="scientific">Sediminibacterium ginsengisoli</name>
    <dbReference type="NCBI Taxonomy" id="413434"/>
    <lineage>
        <taxon>Bacteria</taxon>
        <taxon>Pseudomonadati</taxon>
        <taxon>Bacteroidota</taxon>
        <taxon>Chitinophagia</taxon>
        <taxon>Chitinophagales</taxon>
        <taxon>Chitinophagaceae</taxon>
        <taxon>Sediminibacterium</taxon>
    </lineage>
</organism>
<keyword evidence="3 6" id="KW-0812">Transmembrane</keyword>
<dbReference type="PANTHER" id="PTHR43461:SF1">
    <property type="entry name" value="TRANSMEMBRANE PROTEIN 256"/>
    <property type="match status" value="1"/>
</dbReference>
<feature type="transmembrane region" description="Helical" evidence="6">
    <location>
        <begin position="106"/>
        <end position="125"/>
    </location>
</feature>
<feature type="transmembrane region" description="Helical" evidence="6">
    <location>
        <begin position="74"/>
        <end position="94"/>
    </location>
</feature>
<protein>
    <submittedName>
        <fullName evidence="7">Uncharacterized membrane protein YgdD, TMEM256/DUF423 family</fullName>
    </submittedName>
</protein>
<evidence type="ECO:0000256" key="2">
    <source>
        <dbReference type="ARBA" id="ARBA00009694"/>
    </source>
</evidence>
<feature type="transmembrane region" description="Helical" evidence="6">
    <location>
        <begin position="42"/>
        <end position="62"/>
    </location>
</feature>
<keyword evidence="5 6" id="KW-0472">Membrane</keyword>
<evidence type="ECO:0000256" key="3">
    <source>
        <dbReference type="ARBA" id="ARBA00022692"/>
    </source>
</evidence>
<keyword evidence="8" id="KW-1185">Reference proteome</keyword>
<dbReference type="PANTHER" id="PTHR43461">
    <property type="entry name" value="TRANSMEMBRANE PROTEIN 256"/>
    <property type="match status" value="1"/>
</dbReference>
<name>A0A1T4LGF0_9BACT</name>
<dbReference type="GO" id="GO:0005886">
    <property type="term" value="C:plasma membrane"/>
    <property type="evidence" value="ECO:0007669"/>
    <property type="project" value="TreeGrafter"/>
</dbReference>
<evidence type="ECO:0000256" key="5">
    <source>
        <dbReference type="ARBA" id="ARBA00023136"/>
    </source>
</evidence>
<dbReference type="AlphaFoldDB" id="A0A1T4LGF0"/>
<dbReference type="EMBL" id="FUWH01000002">
    <property type="protein sequence ID" value="SJZ53785.1"/>
    <property type="molecule type" value="Genomic_DNA"/>
</dbReference>
<comment type="subcellular location">
    <subcellularLocation>
        <location evidence="1">Membrane</location>
        <topology evidence="1">Multi-pass membrane protein</topology>
    </subcellularLocation>
</comment>
<evidence type="ECO:0000313" key="8">
    <source>
        <dbReference type="Proteomes" id="UP000190888"/>
    </source>
</evidence>
<keyword evidence="4 6" id="KW-1133">Transmembrane helix</keyword>
<dbReference type="InterPro" id="IPR006696">
    <property type="entry name" value="DUF423"/>
</dbReference>
<gene>
    <name evidence="7" type="ORF">SAMN04488132_102486</name>
</gene>
<reference evidence="7 8" key="1">
    <citation type="submission" date="2017-02" db="EMBL/GenBank/DDBJ databases">
        <authorList>
            <person name="Peterson S.W."/>
        </authorList>
    </citation>
    <scope>NUCLEOTIDE SEQUENCE [LARGE SCALE GENOMIC DNA]</scope>
    <source>
        <strain evidence="7 8">DSM 22335</strain>
    </source>
</reference>
<dbReference type="OrthoDB" id="9802121at2"/>
<comment type="similarity">
    <text evidence="2">Belongs to the UPF0382 family.</text>
</comment>
<dbReference type="RefSeq" id="WP_078830423.1">
    <property type="nucleotide sequence ID" value="NZ_FUWH01000002.1"/>
</dbReference>
<dbReference type="STRING" id="413434.SAMN04488132_102486"/>
<accession>A0A1T4LGF0</accession>
<evidence type="ECO:0000256" key="4">
    <source>
        <dbReference type="ARBA" id="ARBA00022989"/>
    </source>
</evidence>
<evidence type="ECO:0000313" key="7">
    <source>
        <dbReference type="EMBL" id="SJZ53785.1"/>
    </source>
</evidence>
<evidence type="ECO:0000256" key="1">
    <source>
        <dbReference type="ARBA" id="ARBA00004141"/>
    </source>
</evidence>
<dbReference type="Pfam" id="PF04241">
    <property type="entry name" value="DUF423"/>
    <property type="match status" value="1"/>
</dbReference>
<proteinExistence type="inferred from homology"/>